<sequence>MKKFRIVAALLSTMMLLAACGNLDSTSSSSTTPTTSKKKVQTTGQTNSNNYQGVIKDGHYLTSAARGVTNDQDNNTMNLKSFESGLLNVSKKEFKPSKYIFQEGQYLSTSTVQKWVERKSNDNPTGLNPVDNGQKDANKRNPLYLQTIEEQDYMTQDGDNLSLSGMTIGIGLNSVDYYTKEKYGAQYSTNISDEQMTTQGRAIAAEVLKRVRAAKGVGKDVPIVIALYKQASDDSLVGGTFFSYSVNDGNNISSWQNINQRNVVFPSAGGSSTSGTSNDESNFENFKTQIQNFFPNLSGVTAQAQYQDDNLAGMNVTITTQFYSQTEIISFTQYLAQVAPKYLPSGVPIDITVQSTDGVQSFLSRDSGQTKFSTHVFGSY</sequence>
<protein>
    <submittedName>
        <fullName evidence="3">CamS family sex pheromone protein</fullName>
    </submittedName>
</protein>
<dbReference type="CDD" id="cd13440">
    <property type="entry name" value="CamS_repeat_2"/>
    <property type="match status" value="1"/>
</dbReference>
<evidence type="ECO:0000313" key="3">
    <source>
        <dbReference type="EMBL" id="MYV16333.1"/>
    </source>
</evidence>
<feature type="compositionally biased region" description="Low complexity" evidence="1">
    <location>
        <begin position="24"/>
        <end position="35"/>
    </location>
</feature>
<proteinExistence type="predicted"/>
<dbReference type="PIRSF" id="PIRSF012509">
    <property type="entry name" value="CamS"/>
    <property type="match status" value="1"/>
</dbReference>
<dbReference type="CDD" id="cd13441">
    <property type="entry name" value="CamS_repeat_1"/>
    <property type="match status" value="1"/>
</dbReference>
<name>A0A6N9I1Q1_9LACO</name>
<evidence type="ECO:0000256" key="2">
    <source>
        <dbReference type="SAM" id="SignalP"/>
    </source>
</evidence>
<dbReference type="PROSITE" id="PS51257">
    <property type="entry name" value="PROKAR_LIPOPROTEIN"/>
    <property type="match status" value="1"/>
</dbReference>
<feature type="region of interest" description="Disordered" evidence="1">
    <location>
        <begin position="24"/>
        <end position="53"/>
    </location>
</feature>
<organism evidence="3 4">
    <name type="scientific">Furfurilactobacillus milii</name>
    <dbReference type="NCBI Taxonomy" id="2888272"/>
    <lineage>
        <taxon>Bacteria</taxon>
        <taxon>Bacillati</taxon>
        <taxon>Bacillota</taxon>
        <taxon>Bacilli</taxon>
        <taxon>Lactobacillales</taxon>
        <taxon>Lactobacillaceae</taxon>
        <taxon>Furfurilactobacillus</taxon>
    </lineage>
</organism>
<accession>A0A6N9I1Q1</accession>
<feature type="chain" id="PRO_5038711486" evidence="2">
    <location>
        <begin position="19"/>
        <end position="380"/>
    </location>
</feature>
<dbReference type="Proteomes" id="UP000449209">
    <property type="component" value="Unassembled WGS sequence"/>
</dbReference>
<dbReference type="RefSeq" id="WP_161002913.1">
    <property type="nucleotide sequence ID" value="NZ_WEZQ01000002.1"/>
</dbReference>
<dbReference type="Pfam" id="PF07537">
    <property type="entry name" value="CamS"/>
    <property type="match status" value="1"/>
</dbReference>
<evidence type="ECO:0000256" key="1">
    <source>
        <dbReference type="SAM" id="MobiDB-lite"/>
    </source>
</evidence>
<feature type="region of interest" description="Disordered" evidence="1">
    <location>
        <begin position="118"/>
        <end position="138"/>
    </location>
</feature>
<evidence type="ECO:0000313" key="4">
    <source>
        <dbReference type="Proteomes" id="UP000449209"/>
    </source>
</evidence>
<comment type="caution">
    <text evidence="3">The sequence shown here is derived from an EMBL/GenBank/DDBJ whole genome shotgun (WGS) entry which is preliminary data.</text>
</comment>
<dbReference type="InterPro" id="IPR011426">
    <property type="entry name" value="CamS"/>
</dbReference>
<reference evidence="3 4" key="1">
    <citation type="journal article" date="2019" name="Appl. Environ. Microbiol.">
        <title>Genetic determinants of hydroxycinnamic acid metabolism in heterofermentative lactobacilli.</title>
        <authorList>
            <person name="Gaur G."/>
            <person name="Oh J.H."/>
            <person name="Filannino P."/>
            <person name="Gobbetti M."/>
            <person name="van Pijkeren J.P."/>
            <person name="Ganzle M.G."/>
        </authorList>
    </citation>
    <scope>NUCLEOTIDE SEQUENCE [LARGE SCALE GENOMIC DNA]</scope>
    <source>
        <strain evidence="3 4">C5</strain>
    </source>
</reference>
<keyword evidence="2" id="KW-0732">Signal</keyword>
<dbReference type="AlphaFoldDB" id="A0A6N9I1Q1"/>
<gene>
    <name evidence="3" type="ORF">GB993_02195</name>
</gene>
<dbReference type="EMBL" id="WEZQ01000002">
    <property type="protein sequence ID" value="MYV16333.1"/>
    <property type="molecule type" value="Genomic_DNA"/>
</dbReference>
<dbReference type="Gene3D" id="3.10.570.10">
    <property type="entry name" value="sex pheromone staph- cam373 precursor domain"/>
    <property type="match status" value="1"/>
</dbReference>
<dbReference type="OrthoDB" id="9795361at2"/>
<feature type="signal peptide" evidence="2">
    <location>
        <begin position="1"/>
        <end position="18"/>
    </location>
</feature>